<keyword evidence="1" id="KW-0472">Membrane</keyword>
<dbReference type="EMBL" id="LDRB01000058">
    <property type="protein sequence ID" value="KTR39220.1"/>
    <property type="molecule type" value="Genomic_DNA"/>
</dbReference>
<feature type="transmembrane region" description="Helical" evidence="1">
    <location>
        <begin position="153"/>
        <end position="173"/>
    </location>
</feature>
<accession>A0ABR5S4Z6</accession>
<evidence type="ECO:0000256" key="1">
    <source>
        <dbReference type="SAM" id="Phobius"/>
    </source>
</evidence>
<name>A0ABR5S4Z6_9MICO</name>
<evidence type="ECO:0000259" key="2">
    <source>
        <dbReference type="SMART" id="SM00014"/>
    </source>
</evidence>
<proteinExistence type="predicted"/>
<gene>
    <name evidence="3" type="ORF">NS263_11130</name>
</gene>
<feature type="transmembrane region" description="Helical" evidence="1">
    <location>
        <begin position="76"/>
        <end position="106"/>
    </location>
</feature>
<protein>
    <recommendedName>
        <fullName evidence="2">Phosphatidic acid phosphatase type 2/haloperoxidase domain-containing protein</fullName>
    </recommendedName>
</protein>
<reference evidence="3 4" key="1">
    <citation type="journal article" date="2016" name="Front. Microbiol.">
        <title>Genomic Resource of Rice Seed Associated Bacteria.</title>
        <authorList>
            <person name="Midha S."/>
            <person name="Bansal K."/>
            <person name="Sharma S."/>
            <person name="Kumar N."/>
            <person name="Patil P.P."/>
            <person name="Chaudhry V."/>
            <person name="Patil P.B."/>
        </authorList>
    </citation>
    <scope>NUCLEOTIDE SEQUENCE [LARGE SCALE GENOMIC DNA]</scope>
    <source>
        <strain evidence="3 4">NS263</strain>
    </source>
</reference>
<sequence length="257" mass="28089">MSTAEHGWWRTKFTLERHPVTAEERAVLLRGSVIVAVVGALVFTTMLTGVLTHTGVQHLDRPVETWFDSLRQPDRTGVMVFLAIVFGPVGMPIIVLVVTVVWFLLARHAWRPLLLASSMVLGVATAQLIAPLVRHPRPPIGLMLLGPDHTFSFPSGHVLGASDFFLIGAFLIASRTHRRWVTVLLFTIAAATIAVQVVSRLYLGYHWLTDVMASVGLSMMITSVAIAVDTHVTARVREHGAAPQGTGLPQSSTRLEQ</sequence>
<feature type="transmembrane region" description="Helical" evidence="1">
    <location>
        <begin position="180"/>
        <end position="199"/>
    </location>
</feature>
<keyword evidence="4" id="KW-1185">Reference proteome</keyword>
<dbReference type="Gene3D" id="1.20.144.10">
    <property type="entry name" value="Phosphatidic acid phosphatase type 2/haloperoxidase"/>
    <property type="match status" value="1"/>
</dbReference>
<dbReference type="Proteomes" id="UP000078335">
    <property type="component" value="Unassembled WGS sequence"/>
</dbReference>
<dbReference type="SUPFAM" id="SSF48317">
    <property type="entry name" value="Acid phosphatase/Vanadium-dependent haloperoxidase"/>
    <property type="match status" value="1"/>
</dbReference>
<dbReference type="InterPro" id="IPR000326">
    <property type="entry name" value="PAP2/HPO"/>
</dbReference>
<evidence type="ECO:0000313" key="4">
    <source>
        <dbReference type="Proteomes" id="UP000078335"/>
    </source>
</evidence>
<feature type="transmembrane region" description="Helical" evidence="1">
    <location>
        <begin position="205"/>
        <end position="228"/>
    </location>
</feature>
<feature type="transmembrane region" description="Helical" evidence="1">
    <location>
        <begin position="33"/>
        <end position="56"/>
    </location>
</feature>
<feature type="domain" description="Phosphatidic acid phosphatase type 2/haloperoxidase" evidence="2">
    <location>
        <begin position="111"/>
        <end position="226"/>
    </location>
</feature>
<dbReference type="PANTHER" id="PTHR14969">
    <property type="entry name" value="SPHINGOSINE-1-PHOSPHATE PHOSPHOHYDROLASE"/>
    <property type="match status" value="1"/>
</dbReference>
<feature type="transmembrane region" description="Helical" evidence="1">
    <location>
        <begin position="113"/>
        <end position="133"/>
    </location>
</feature>
<comment type="caution">
    <text evidence="3">The sequence shown here is derived from an EMBL/GenBank/DDBJ whole genome shotgun (WGS) entry which is preliminary data.</text>
</comment>
<dbReference type="CDD" id="cd03392">
    <property type="entry name" value="PAP2_like_2"/>
    <property type="match status" value="1"/>
</dbReference>
<dbReference type="InterPro" id="IPR036938">
    <property type="entry name" value="PAP2/HPO_sf"/>
</dbReference>
<dbReference type="PANTHER" id="PTHR14969:SF13">
    <property type="entry name" value="AT30094P"/>
    <property type="match status" value="1"/>
</dbReference>
<evidence type="ECO:0000313" key="3">
    <source>
        <dbReference type="EMBL" id="KTR39220.1"/>
    </source>
</evidence>
<keyword evidence="1" id="KW-0812">Transmembrane</keyword>
<dbReference type="Pfam" id="PF01569">
    <property type="entry name" value="PAP2"/>
    <property type="match status" value="1"/>
</dbReference>
<dbReference type="RefSeq" id="WP_082688475.1">
    <property type="nucleotide sequence ID" value="NZ_LDRB01000058.1"/>
</dbReference>
<dbReference type="SMART" id="SM00014">
    <property type="entry name" value="acidPPc"/>
    <property type="match status" value="1"/>
</dbReference>
<organism evidence="3 4">
    <name type="scientific">Curtobacterium oceanosedimentum</name>
    <dbReference type="NCBI Taxonomy" id="465820"/>
    <lineage>
        <taxon>Bacteria</taxon>
        <taxon>Bacillati</taxon>
        <taxon>Actinomycetota</taxon>
        <taxon>Actinomycetes</taxon>
        <taxon>Micrococcales</taxon>
        <taxon>Microbacteriaceae</taxon>
        <taxon>Curtobacterium</taxon>
    </lineage>
</organism>
<keyword evidence="1" id="KW-1133">Transmembrane helix</keyword>